<feature type="non-terminal residue" evidence="5">
    <location>
        <position position="388"/>
    </location>
</feature>
<dbReference type="PROSITE" id="PS50158">
    <property type="entry name" value="ZF_CCHC"/>
    <property type="match status" value="1"/>
</dbReference>
<dbReference type="GO" id="GO:0008270">
    <property type="term" value="F:zinc ion binding"/>
    <property type="evidence" value="ECO:0007669"/>
    <property type="project" value="UniProtKB-KW"/>
</dbReference>
<reference evidence="5" key="1">
    <citation type="journal article" date="2019" name="Sci. Rep.">
        <title>Draft genome of Tanacetum cinerariifolium, the natural source of mosquito coil.</title>
        <authorList>
            <person name="Yamashiro T."/>
            <person name="Shiraishi A."/>
            <person name="Satake H."/>
            <person name="Nakayama K."/>
        </authorList>
    </citation>
    <scope>NUCLEOTIDE SEQUENCE</scope>
</reference>
<keyword evidence="2" id="KW-0175">Coiled coil</keyword>
<dbReference type="Gene3D" id="4.10.60.10">
    <property type="entry name" value="Zinc finger, CCHC-type"/>
    <property type="match status" value="1"/>
</dbReference>
<keyword evidence="1" id="KW-0863">Zinc-finger</keyword>
<feature type="region of interest" description="Disordered" evidence="3">
    <location>
        <begin position="81"/>
        <end position="108"/>
    </location>
</feature>
<dbReference type="InterPro" id="IPR054722">
    <property type="entry name" value="PolX-like_BBD"/>
</dbReference>
<evidence type="ECO:0000259" key="4">
    <source>
        <dbReference type="PROSITE" id="PS50158"/>
    </source>
</evidence>
<gene>
    <name evidence="5" type="ORF">Tci_602194</name>
</gene>
<proteinExistence type="predicted"/>
<comment type="caution">
    <text evidence="5">The sequence shown here is derived from an EMBL/GenBank/DDBJ whole genome shotgun (WGS) entry which is preliminary data.</text>
</comment>
<organism evidence="5">
    <name type="scientific">Tanacetum cinerariifolium</name>
    <name type="common">Dalmatian daisy</name>
    <name type="synonym">Chrysanthemum cinerariifolium</name>
    <dbReference type="NCBI Taxonomy" id="118510"/>
    <lineage>
        <taxon>Eukaryota</taxon>
        <taxon>Viridiplantae</taxon>
        <taxon>Streptophyta</taxon>
        <taxon>Embryophyta</taxon>
        <taxon>Tracheophyta</taxon>
        <taxon>Spermatophyta</taxon>
        <taxon>Magnoliopsida</taxon>
        <taxon>eudicotyledons</taxon>
        <taxon>Gunneridae</taxon>
        <taxon>Pentapetalae</taxon>
        <taxon>asterids</taxon>
        <taxon>campanulids</taxon>
        <taxon>Asterales</taxon>
        <taxon>Asteraceae</taxon>
        <taxon>Asteroideae</taxon>
        <taxon>Anthemideae</taxon>
        <taxon>Anthemidinae</taxon>
        <taxon>Tanacetum</taxon>
    </lineage>
</organism>
<feature type="coiled-coil region" evidence="2">
    <location>
        <begin position="152"/>
        <end position="179"/>
    </location>
</feature>
<name>A0A699JEI2_TANCI</name>
<dbReference type="AlphaFoldDB" id="A0A699JEI2"/>
<dbReference type="InterPro" id="IPR001878">
    <property type="entry name" value="Znf_CCHC"/>
</dbReference>
<dbReference type="Pfam" id="PF22936">
    <property type="entry name" value="Pol_BBD"/>
    <property type="match status" value="1"/>
</dbReference>
<accession>A0A699JEI2</accession>
<evidence type="ECO:0000256" key="1">
    <source>
        <dbReference type="PROSITE-ProRule" id="PRU00047"/>
    </source>
</evidence>
<dbReference type="GO" id="GO:0003676">
    <property type="term" value="F:nucleic acid binding"/>
    <property type="evidence" value="ECO:0007669"/>
    <property type="project" value="InterPro"/>
</dbReference>
<feature type="domain" description="CCHC-type" evidence="4">
    <location>
        <begin position="69"/>
        <end position="84"/>
    </location>
</feature>
<evidence type="ECO:0000313" key="5">
    <source>
        <dbReference type="EMBL" id="GFA30222.1"/>
    </source>
</evidence>
<keyword evidence="1" id="KW-0862">Zinc</keyword>
<evidence type="ECO:0000256" key="2">
    <source>
        <dbReference type="SAM" id="Coils"/>
    </source>
</evidence>
<sequence length="388" mass="43849">MNDEDLFGVQDLDNDEVIVDITGGENVEQDATVAEKEDLDNDEVIVDITGGENVEQDATVAEKESKVECYNCHKMGHFSKECRQPRNQDSSSSNQDDSRRTVNVEETPPKAMIAIDGVGFDWSYMAEDENEVIFYEKIPVLKRDMSYRDSEISGLKCELEKLKNEKESTKLKLENFDQASKSLDKLIGSQITDKSRKESKNASETIPNELKESTKVKESSDVPLVKNRVSDNKDYIVESPIVVEKKIVVPTVAKIEFVKSKQQEKLVRKPIKYTEMYRSQAQSTVKRPYQQRTAFTNKSFRQTVNTASLRPVNTVRPRPVNIARPNSTIVNTVRENKDHPQQVKDDQGYVDSGCSRHMIGNMSYLSDFKEFNGGYVTFGGGANSGRVT</sequence>
<dbReference type="InterPro" id="IPR036875">
    <property type="entry name" value="Znf_CCHC_sf"/>
</dbReference>
<keyword evidence="1" id="KW-0479">Metal-binding</keyword>
<dbReference type="Pfam" id="PF00098">
    <property type="entry name" value="zf-CCHC"/>
    <property type="match status" value="1"/>
</dbReference>
<dbReference type="SUPFAM" id="SSF57756">
    <property type="entry name" value="Retrovirus zinc finger-like domains"/>
    <property type="match status" value="1"/>
</dbReference>
<dbReference type="SMART" id="SM00343">
    <property type="entry name" value="ZnF_C2HC"/>
    <property type="match status" value="1"/>
</dbReference>
<evidence type="ECO:0000256" key="3">
    <source>
        <dbReference type="SAM" id="MobiDB-lite"/>
    </source>
</evidence>
<dbReference type="EMBL" id="BKCJ010401045">
    <property type="protein sequence ID" value="GFA30222.1"/>
    <property type="molecule type" value="Genomic_DNA"/>
</dbReference>
<protein>
    <submittedName>
        <fullName evidence="5">Putative ribonuclease H-like domain-containing protein</fullName>
    </submittedName>
</protein>
<feature type="region of interest" description="Disordered" evidence="3">
    <location>
        <begin position="191"/>
        <end position="217"/>
    </location>
</feature>